<dbReference type="AlphaFoldDB" id="A0A225X4Y8"/>
<evidence type="ECO:0000256" key="2">
    <source>
        <dbReference type="SAM" id="SignalP"/>
    </source>
</evidence>
<evidence type="ECO:0000313" key="4">
    <source>
        <dbReference type="Proteomes" id="UP000198211"/>
    </source>
</evidence>
<name>A0A225X4Y8_9STRA</name>
<dbReference type="OrthoDB" id="113371at2759"/>
<feature type="region of interest" description="Disordered" evidence="1">
    <location>
        <begin position="36"/>
        <end position="70"/>
    </location>
</feature>
<feature type="signal peptide" evidence="2">
    <location>
        <begin position="1"/>
        <end position="18"/>
    </location>
</feature>
<dbReference type="Proteomes" id="UP000198211">
    <property type="component" value="Unassembled WGS sequence"/>
</dbReference>
<reference evidence="4" key="1">
    <citation type="submission" date="2017-03" db="EMBL/GenBank/DDBJ databases">
        <title>Phytopthora megakarya and P. palmivora, two closely related causual agents of cacao black pod achieved similar genome size and gene model numbers by different mechanisms.</title>
        <authorList>
            <person name="Ali S."/>
            <person name="Shao J."/>
            <person name="Larry D.J."/>
            <person name="Kronmiller B."/>
            <person name="Shen D."/>
            <person name="Strem M.D."/>
            <person name="Melnick R.L."/>
            <person name="Guiltinan M.J."/>
            <person name="Tyler B.M."/>
            <person name="Meinhardt L.W."/>
            <person name="Bailey B.A."/>
        </authorList>
    </citation>
    <scope>NUCLEOTIDE SEQUENCE [LARGE SCALE GENOMIC DNA]</scope>
    <source>
        <strain evidence="4">zdho120</strain>
    </source>
</reference>
<evidence type="ECO:0000256" key="1">
    <source>
        <dbReference type="SAM" id="MobiDB-lite"/>
    </source>
</evidence>
<protein>
    <submittedName>
        <fullName evidence="3">RxLR effector protein</fullName>
    </submittedName>
</protein>
<accession>A0A225X4Y8</accession>
<sequence length="109" mass="11981">MRLIQLALVFMIALLATCDCIAATNKKLLTTEDSRNLLANNDIPTKPSNPTGISATEEERQGESTTNADGTVTVSKYYNNGLKQKVQKWWNGLVGSISGTKPTRRLRQV</sequence>
<comment type="caution">
    <text evidence="3">The sequence shown here is derived from an EMBL/GenBank/DDBJ whole genome shotgun (WGS) entry which is preliminary data.</text>
</comment>
<gene>
    <name evidence="3" type="ORF">PHMEG_000144</name>
</gene>
<proteinExistence type="predicted"/>
<evidence type="ECO:0000313" key="3">
    <source>
        <dbReference type="EMBL" id="OWZ24712.1"/>
    </source>
</evidence>
<dbReference type="EMBL" id="NBNE01000004">
    <property type="protein sequence ID" value="OWZ24712.1"/>
    <property type="molecule type" value="Genomic_DNA"/>
</dbReference>
<organism evidence="3 4">
    <name type="scientific">Phytophthora megakarya</name>
    <dbReference type="NCBI Taxonomy" id="4795"/>
    <lineage>
        <taxon>Eukaryota</taxon>
        <taxon>Sar</taxon>
        <taxon>Stramenopiles</taxon>
        <taxon>Oomycota</taxon>
        <taxon>Peronosporomycetes</taxon>
        <taxon>Peronosporales</taxon>
        <taxon>Peronosporaceae</taxon>
        <taxon>Phytophthora</taxon>
    </lineage>
</organism>
<feature type="compositionally biased region" description="Polar residues" evidence="1">
    <location>
        <begin position="37"/>
        <end position="54"/>
    </location>
</feature>
<keyword evidence="4" id="KW-1185">Reference proteome</keyword>
<keyword evidence="2" id="KW-0732">Signal</keyword>
<feature type="chain" id="PRO_5012149538" evidence="2">
    <location>
        <begin position="19"/>
        <end position="109"/>
    </location>
</feature>